<evidence type="ECO:0000313" key="3">
    <source>
        <dbReference type="Proteomes" id="UP001153069"/>
    </source>
</evidence>
<organism evidence="2 3">
    <name type="scientific">Seminavis robusta</name>
    <dbReference type="NCBI Taxonomy" id="568900"/>
    <lineage>
        <taxon>Eukaryota</taxon>
        <taxon>Sar</taxon>
        <taxon>Stramenopiles</taxon>
        <taxon>Ochrophyta</taxon>
        <taxon>Bacillariophyta</taxon>
        <taxon>Bacillariophyceae</taxon>
        <taxon>Bacillariophycidae</taxon>
        <taxon>Naviculales</taxon>
        <taxon>Naviculaceae</taxon>
        <taxon>Seminavis</taxon>
    </lineage>
</organism>
<evidence type="ECO:0008006" key="4">
    <source>
        <dbReference type="Google" id="ProtNLM"/>
    </source>
</evidence>
<keyword evidence="3" id="KW-1185">Reference proteome</keyword>
<dbReference type="Proteomes" id="UP001153069">
    <property type="component" value="Unassembled WGS sequence"/>
</dbReference>
<feature type="region of interest" description="Disordered" evidence="1">
    <location>
        <begin position="274"/>
        <end position="310"/>
    </location>
</feature>
<proteinExistence type="predicted"/>
<gene>
    <name evidence="2" type="ORF">SEMRO_1475_G275860.1</name>
</gene>
<feature type="compositionally biased region" description="Basic and acidic residues" evidence="1">
    <location>
        <begin position="355"/>
        <end position="367"/>
    </location>
</feature>
<dbReference type="OrthoDB" id="49544at2759"/>
<feature type="region of interest" description="Disordered" evidence="1">
    <location>
        <begin position="1"/>
        <end position="80"/>
    </location>
</feature>
<dbReference type="AlphaFoldDB" id="A0A9N8ER29"/>
<evidence type="ECO:0000313" key="2">
    <source>
        <dbReference type="EMBL" id="CAB9523951.1"/>
    </source>
</evidence>
<dbReference type="EMBL" id="CAICTM010001473">
    <property type="protein sequence ID" value="CAB9523951.1"/>
    <property type="molecule type" value="Genomic_DNA"/>
</dbReference>
<feature type="compositionally biased region" description="Acidic residues" evidence="1">
    <location>
        <begin position="180"/>
        <end position="193"/>
    </location>
</feature>
<feature type="compositionally biased region" description="Basic residues" evidence="1">
    <location>
        <begin position="55"/>
        <end position="67"/>
    </location>
</feature>
<comment type="caution">
    <text evidence="2">The sequence shown here is derived from an EMBL/GenBank/DDBJ whole genome shotgun (WGS) entry which is preliminary data.</text>
</comment>
<name>A0A9N8ER29_9STRA</name>
<feature type="region of interest" description="Disordered" evidence="1">
    <location>
        <begin position="148"/>
        <end position="208"/>
    </location>
</feature>
<protein>
    <recommendedName>
        <fullName evidence="4">Myb-like domain-containing protein</fullName>
    </recommendedName>
</protein>
<evidence type="ECO:0000256" key="1">
    <source>
        <dbReference type="SAM" id="MobiDB-lite"/>
    </source>
</evidence>
<feature type="region of interest" description="Disordered" evidence="1">
    <location>
        <begin position="354"/>
        <end position="387"/>
    </location>
</feature>
<reference evidence="2" key="1">
    <citation type="submission" date="2020-06" db="EMBL/GenBank/DDBJ databases">
        <authorList>
            <consortium name="Plant Systems Biology data submission"/>
        </authorList>
    </citation>
    <scope>NUCLEOTIDE SEQUENCE</scope>
    <source>
        <strain evidence="2">D6</strain>
    </source>
</reference>
<sequence>MANSSLPAAPVSKAQVAKDWARIMQGDDSEDESDEDPYKQQHPRHSSNSNLSTPTKRKPYRRTKRPKNYNDKSTITTATPIAKQEKSNVFDTVLGEAEDLLRAATDAQSLGRLKMASNYLLLLHTRLVGLGKKFDRSKVATFHEEGLTPKKLDMSSPKRKKKDQDDDDSDAEEQLATIGENDDDEEESGDEGDLSTPRKKKPKVPPNNVISEAALNQLTNFLPENIEMDQAMVEHLARAAAELHQKRTGKKNTDEGLLNSPAINTEEVFHYNREPDQIGSSPAPGGPSPAKRKLPTTTATATTAPWTQDERERFQAAFRCTPDPTKIAQLMGTRDESQVLAYMSDPAVMLMAQQEKVEEKEAADTPRKKGGRGRKPPTTAMNTVPNANVDAKDLLKGVSFGF</sequence>
<accession>A0A9N8ER29</accession>